<evidence type="ECO:0000313" key="3">
    <source>
        <dbReference type="RefSeq" id="XP_044934867.1"/>
    </source>
</evidence>
<feature type="region of interest" description="Disordered" evidence="1">
    <location>
        <begin position="1"/>
        <end position="77"/>
    </location>
</feature>
<evidence type="ECO:0000313" key="2">
    <source>
        <dbReference type="Proteomes" id="UP000000715"/>
    </source>
</evidence>
<gene>
    <name evidence="3" type="primary">LOC123391674</name>
</gene>
<feature type="compositionally biased region" description="Basic and acidic residues" evidence="1">
    <location>
        <begin position="202"/>
        <end position="218"/>
    </location>
</feature>
<feature type="region of interest" description="Disordered" evidence="1">
    <location>
        <begin position="104"/>
        <end position="261"/>
    </location>
</feature>
<proteinExistence type="predicted"/>
<sequence length="330" mass="35030">MDTNPQHRGVLARSDPPPHLAQSVRYPTTDSIRAPGPVIRQPEGRRGRVHRRRPEHLCAGARGARPSRSSPQPAPLLGLGASALREAISTFRNRPNKPRLLRTFASGARGRAAPGVRRGSNPAENHAWPVRPRGARTRTPSGREAAEAGEALRDRVRAWRAPPAAPPPQGVATGTEGLASGRVGRGRWGWGGRGLTAAGREGGPREAADSHRHAEAATRRSSVTSGRTWLRGGPSRHPFPPPPPPAAREPRDAAGPLPQPVPLRTRAWRCRAPAAGGGRFKPGGLARAEAALPSASRPGVRGLALSGSALTPPGPFFDELRDPLWSVFTK</sequence>
<dbReference type="RefSeq" id="XP_044934867.1">
    <property type="nucleotide sequence ID" value="XM_045078932.1"/>
</dbReference>
<dbReference type="AlphaFoldDB" id="A0A8U0S1Q3"/>
<name>A0A8U0S1Q3_MUSPF</name>
<keyword evidence="2" id="KW-1185">Reference proteome</keyword>
<organism evidence="2 3">
    <name type="scientific">Mustela putorius furo</name>
    <name type="common">European domestic ferret</name>
    <name type="synonym">Mustela furo</name>
    <dbReference type="NCBI Taxonomy" id="9669"/>
    <lineage>
        <taxon>Eukaryota</taxon>
        <taxon>Metazoa</taxon>
        <taxon>Chordata</taxon>
        <taxon>Craniata</taxon>
        <taxon>Vertebrata</taxon>
        <taxon>Euteleostomi</taxon>
        <taxon>Mammalia</taxon>
        <taxon>Eutheria</taxon>
        <taxon>Laurasiatheria</taxon>
        <taxon>Carnivora</taxon>
        <taxon>Caniformia</taxon>
        <taxon>Musteloidea</taxon>
        <taxon>Mustelidae</taxon>
        <taxon>Mustelinae</taxon>
        <taxon>Mustela</taxon>
    </lineage>
</organism>
<dbReference type="GeneID" id="123391674"/>
<protein>
    <submittedName>
        <fullName evidence="3">Translation initiation factor IF-2-like</fullName>
    </submittedName>
</protein>
<feature type="compositionally biased region" description="Pro residues" evidence="1">
    <location>
        <begin position="237"/>
        <end position="247"/>
    </location>
</feature>
<feature type="compositionally biased region" description="Basic and acidic residues" evidence="1">
    <location>
        <begin position="144"/>
        <end position="157"/>
    </location>
</feature>
<feature type="compositionally biased region" description="Low complexity" evidence="1">
    <location>
        <begin position="105"/>
        <end position="119"/>
    </location>
</feature>
<reference evidence="3" key="1">
    <citation type="submission" date="2025-08" db="UniProtKB">
        <authorList>
            <consortium name="RefSeq"/>
        </authorList>
    </citation>
    <scope>IDENTIFICATION</scope>
    <source>
        <tissue evidence="3">Brain</tissue>
    </source>
</reference>
<evidence type="ECO:0000256" key="1">
    <source>
        <dbReference type="SAM" id="MobiDB-lite"/>
    </source>
</evidence>
<feature type="compositionally biased region" description="Low complexity" evidence="1">
    <location>
        <begin position="59"/>
        <end position="77"/>
    </location>
</feature>
<accession>A0A8U0S1Q3</accession>
<dbReference type="Proteomes" id="UP000000715">
    <property type="component" value="Unplaced"/>
</dbReference>